<evidence type="ECO:0000313" key="3">
    <source>
        <dbReference type="Proteomes" id="UP001198983"/>
    </source>
</evidence>
<dbReference type="Proteomes" id="UP001198983">
    <property type="component" value="Chromosome"/>
</dbReference>
<accession>A0AAX2ZE76</accession>
<evidence type="ECO:0000313" key="2">
    <source>
        <dbReference type="EMBL" id="UEL47301.1"/>
    </source>
</evidence>
<proteinExistence type="predicted"/>
<dbReference type="RefSeq" id="WP_228415761.1">
    <property type="nucleotide sequence ID" value="NZ_CP081135.1"/>
</dbReference>
<dbReference type="KEGG" id="tem:JW646_16965"/>
<keyword evidence="3" id="KW-1185">Reference proteome</keyword>
<gene>
    <name evidence="2" type="ORF">JW646_16965</name>
</gene>
<feature type="transmembrane region" description="Helical" evidence="1">
    <location>
        <begin position="20"/>
        <end position="37"/>
    </location>
</feature>
<evidence type="ECO:0008006" key="4">
    <source>
        <dbReference type="Google" id="ProtNLM"/>
    </source>
</evidence>
<sequence>MEKEMDKDEILKIMQRQMIVFLILLIAVAGGFIYFSHQISELQLKVRTITHELDYTKYRVEELEKKQ</sequence>
<reference evidence="2 3" key="1">
    <citation type="journal article" date="2023" name="Int. J. Syst. Evol. Microbiol.">
        <title>Terrisporobacter hibernicus sp. nov., isolated from bovine faeces in Northern Ireland.</title>
        <authorList>
            <person name="Mitchell M."/>
            <person name="Nguyen S.V."/>
            <person name="Connor M."/>
            <person name="Fairley D.J."/>
            <person name="Donoghue O."/>
            <person name="Marshall H."/>
            <person name="Koolman L."/>
            <person name="McMullan G."/>
            <person name="Schaffer K.E."/>
            <person name="McGrath J.W."/>
            <person name="Fanning S."/>
        </authorList>
    </citation>
    <scope>NUCLEOTIDE SEQUENCE [LARGE SCALE GENOMIC DNA]</scope>
    <source>
        <strain evidence="2 3">MCA3</strain>
    </source>
</reference>
<name>A0AAX2ZE76_9FIRM</name>
<keyword evidence="1" id="KW-0472">Membrane</keyword>
<dbReference type="EMBL" id="CP081135">
    <property type="protein sequence ID" value="UEL47301.1"/>
    <property type="molecule type" value="Genomic_DNA"/>
</dbReference>
<protein>
    <recommendedName>
        <fullName evidence="4">Cell division protein FtsL</fullName>
    </recommendedName>
</protein>
<keyword evidence="1" id="KW-0812">Transmembrane</keyword>
<organism evidence="2 3">
    <name type="scientific">Terrisporobacter hibernicus</name>
    <dbReference type="NCBI Taxonomy" id="2813371"/>
    <lineage>
        <taxon>Bacteria</taxon>
        <taxon>Bacillati</taxon>
        <taxon>Bacillota</taxon>
        <taxon>Clostridia</taxon>
        <taxon>Peptostreptococcales</taxon>
        <taxon>Peptostreptococcaceae</taxon>
        <taxon>Terrisporobacter</taxon>
    </lineage>
</organism>
<evidence type="ECO:0000256" key="1">
    <source>
        <dbReference type="SAM" id="Phobius"/>
    </source>
</evidence>
<dbReference type="AlphaFoldDB" id="A0AAX2ZE76"/>
<keyword evidence="1" id="KW-1133">Transmembrane helix</keyword>